<evidence type="ECO:0000313" key="3">
    <source>
        <dbReference type="Proteomes" id="UP000614469"/>
    </source>
</evidence>
<keyword evidence="1" id="KW-0812">Transmembrane</keyword>
<feature type="transmembrane region" description="Helical" evidence="1">
    <location>
        <begin position="30"/>
        <end position="52"/>
    </location>
</feature>
<protein>
    <submittedName>
        <fullName evidence="2">Uncharacterized protein</fullName>
    </submittedName>
</protein>
<name>A0A8J6TJK3_9CHLR</name>
<keyword evidence="1" id="KW-1133">Transmembrane helix</keyword>
<sequence>MCLIEFSFQKSRSRKLNRVNFLSVQRLARLGWWIILLNSGISLILGLLAALFGGSLTALGNGAGGWNGIPDFVFSIPILLGLAGLFRGVTQRGEGQARWVLVFIGPLLISFGYLLIAHTFDPCLNGMWDIRSRIGETIPLCERFGSGINVHTRFHYLWHILPTLPLVWIYGRALKKQLPEVVDTKKK</sequence>
<keyword evidence="1" id="KW-0472">Membrane</keyword>
<organism evidence="2 3">
    <name type="scientific">Candidatus Desulfolinea nitratireducens</name>
    <dbReference type="NCBI Taxonomy" id="2841698"/>
    <lineage>
        <taxon>Bacteria</taxon>
        <taxon>Bacillati</taxon>
        <taxon>Chloroflexota</taxon>
        <taxon>Anaerolineae</taxon>
        <taxon>Anaerolineales</taxon>
        <taxon>Anaerolineales incertae sedis</taxon>
        <taxon>Candidatus Desulfolinea</taxon>
    </lineage>
</organism>
<reference evidence="2 3" key="1">
    <citation type="submission" date="2020-08" db="EMBL/GenBank/DDBJ databases">
        <title>Bridging the membrane lipid divide: bacteria of the FCB group superphylum have the potential to synthesize archaeal ether lipids.</title>
        <authorList>
            <person name="Villanueva L."/>
            <person name="Von Meijenfeldt F.A.B."/>
            <person name="Westbye A.B."/>
            <person name="Yadav S."/>
            <person name="Hopmans E.C."/>
            <person name="Dutilh B.E."/>
            <person name="Sinninghe Damste J.S."/>
        </authorList>
    </citation>
    <scope>NUCLEOTIDE SEQUENCE [LARGE SCALE GENOMIC DNA]</scope>
    <source>
        <strain evidence="2">NIOZ-UU36</strain>
    </source>
</reference>
<feature type="transmembrane region" description="Helical" evidence="1">
    <location>
        <begin position="72"/>
        <end position="90"/>
    </location>
</feature>
<feature type="transmembrane region" description="Helical" evidence="1">
    <location>
        <begin position="99"/>
        <end position="120"/>
    </location>
</feature>
<feature type="transmembrane region" description="Helical" evidence="1">
    <location>
        <begin position="154"/>
        <end position="171"/>
    </location>
</feature>
<comment type="caution">
    <text evidence="2">The sequence shown here is derived from an EMBL/GenBank/DDBJ whole genome shotgun (WGS) entry which is preliminary data.</text>
</comment>
<dbReference type="AlphaFoldDB" id="A0A8J6TJK3"/>
<gene>
    <name evidence="2" type="ORF">H8E29_15010</name>
</gene>
<proteinExistence type="predicted"/>
<evidence type="ECO:0000313" key="2">
    <source>
        <dbReference type="EMBL" id="MBC8336570.1"/>
    </source>
</evidence>
<dbReference type="Proteomes" id="UP000614469">
    <property type="component" value="Unassembled WGS sequence"/>
</dbReference>
<evidence type="ECO:0000256" key="1">
    <source>
        <dbReference type="SAM" id="Phobius"/>
    </source>
</evidence>
<dbReference type="EMBL" id="JACNJN010000172">
    <property type="protein sequence ID" value="MBC8336570.1"/>
    <property type="molecule type" value="Genomic_DNA"/>
</dbReference>
<accession>A0A8J6TJK3</accession>